<dbReference type="InterPro" id="IPR013083">
    <property type="entry name" value="Znf_RING/FYVE/PHD"/>
</dbReference>
<feature type="region of interest" description="Disordered" evidence="5">
    <location>
        <begin position="1"/>
        <end position="29"/>
    </location>
</feature>
<feature type="compositionally biased region" description="Polar residues" evidence="5">
    <location>
        <begin position="85"/>
        <end position="98"/>
    </location>
</feature>
<dbReference type="InterPro" id="IPR001841">
    <property type="entry name" value="Znf_RING"/>
</dbReference>
<evidence type="ECO:0000256" key="4">
    <source>
        <dbReference type="PROSITE-ProRule" id="PRU00175"/>
    </source>
</evidence>
<dbReference type="PROSITE" id="PS50089">
    <property type="entry name" value="ZF_RING_2"/>
    <property type="match status" value="1"/>
</dbReference>
<feature type="domain" description="RING-type" evidence="6">
    <location>
        <begin position="33"/>
        <end position="74"/>
    </location>
</feature>
<feature type="compositionally biased region" description="Low complexity" evidence="5">
    <location>
        <begin position="123"/>
        <end position="155"/>
    </location>
</feature>
<evidence type="ECO:0000259" key="6">
    <source>
        <dbReference type="PROSITE" id="PS50089"/>
    </source>
</evidence>
<evidence type="ECO:0000313" key="8">
    <source>
        <dbReference type="Proteomes" id="UP000095751"/>
    </source>
</evidence>
<dbReference type="AlphaFoldDB" id="A0A1E7F841"/>
<proteinExistence type="predicted"/>
<dbReference type="Gene3D" id="3.30.40.10">
    <property type="entry name" value="Zinc/RING finger domain, C3HC4 (zinc finger)"/>
    <property type="match status" value="1"/>
</dbReference>
<keyword evidence="2 4" id="KW-0863">Zinc-finger</keyword>
<evidence type="ECO:0000256" key="1">
    <source>
        <dbReference type="ARBA" id="ARBA00022723"/>
    </source>
</evidence>
<keyword evidence="3" id="KW-0862">Zinc</keyword>
<feature type="region of interest" description="Disordered" evidence="5">
    <location>
        <begin position="77"/>
        <end position="98"/>
    </location>
</feature>
<feature type="region of interest" description="Disordered" evidence="5">
    <location>
        <begin position="123"/>
        <end position="202"/>
    </location>
</feature>
<dbReference type="GO" id="GO:0016567">
    <property type="term" value="P:protein ubiquitination"/>
    <property type="evidence" value="ECO:0007669"/>
    <property type="project" value="TreeGrafter"/>
</dbReference>
<dbReference type="SUPFAM" id="SSF57850">
    <property type="entry name" value="RING/U-box"/>
    <property type="match status" value="1"/>
</dbReference>
<protein>
    <recommendedName>
        <fullName evidence="6">RING-type domain-containing protein</fullName>
    </recommendedName>
</protein>
<evidence type="ECO:0000256" key="2">
    <source>
        <dbReference type="ARBA" id="ARBA00022771"/>
    </source>
</evidence>
<evidence type="ECO:0000256" key="5">
    <source>
        <dbReference type="SAM" id="MobiDB-lite"/>
    </source>
</evidence>
<dbReference type="Pfam" id="PF13639">
    <property type="entry name" value="zf-RING_2"/>
    <property type="match status" value="1"/>
</dbReference>
<dbReference type="EMBL" id="KV784360">
    <property type="protein sequence ID" value="OEU14362.1"/>
    <property type="molecule type" value="Genomic_DNA"/>
</dbReference>
<feature type="compositionally biased region" description="Acidic residues" evidence="5">
    <location>
        <begin position="14"/>
        <end position="29"/>
    </location>
</feature>
<keyword evidence="1" id="KW-0479">Metal-binding</keyword>
<name>A0A1E7F841_9STRA</name>
<dbReference type="InParanoid" id="A0A1E7F841"/>
<reference evidence="7 8" key="1">
    <citation type="submission" date="2016-09" db="EMBL/GenBank/DDBJ databases">
        <title>Extensive genetic diversity and differential bi-allelic expression allows diatom success in the polar Southern Ocean.</title>
        <authorList>
            <consortium name="DOE Joint Genome Institute"/>
            <person name="Mock T."/>
            <person name="Otillar R.P."/>
            <person name="Strauss J."/>
            <person name="Dupont C."/>
            <person name="Frickenhaus S."/>
            <person name="Maumus F."/>
            <person name="Mcmullan M."/>
            <person name="Sanges R."/>
            <person name="Schmutz J."/>
            <person name="Toseland A."/>
            <person name="Valas R."/>
            <person name="Veluchamy A."/>
            <person name="Ward B.J."/>
            <person name="Allen A."/>
            <person name="Barry K."/>
            <person name="Falciatore A."/>
            <person name="Ferrante M."/>
            <person name="Fortunato A.E."/>
            <person name="Gloeckner G."/>
            <person name="Gruber A."/>
            <person name="Hipkin R."/>
            <person name="Janech M."/>
            <person name="Kroth P."/>
            <person name="Leese F."/>
            <person name="Lindquist E."/>
            <person name="Lyon B.R."/>
            <person name="Martin J."/>
            <person name="Mayer C."/>
            <person name="Parker M."/>
            <person name="Quesneville H."/>
            <person name="Raymond J."/>
            <person name="Uhlig C."/>
            <person name="Valentin K.U."/>
            <person name="Worden A.Z."/>
            <person name="Armbrust E.V."/>
            <person name="Bowler C."/>
            <person name="Green B."/>
            <person name="Moulton V."/>
            <person name="Van Oosterhout C."/>
            <person name="Grigoriev I."/>
        </authorList>
    </citation>
    <scope>NUCLEOTIDE SEQUENCE [LARGE SCALE GENOMIC DNA]</scope>
    <source>
        <strain evidence="7 8">CCMP1102</strain>
    </source>
</reference>
<dbReference type="GO" id="GO:0061630">
    <property type="term" value="F:ubiquitin protein ligase activity"/>
    <property type="evidence" value="ECO:0007669"/>
    <property type="project" value="TreeGrafter"/>
</dbReference>
<feature type="compositionally biased region" description="Low complexity" evidence="5">
    <location>
        <begin position="175"/>
        <end position="195"/>
    </location>
</feature>
<dbReference type="GO" id="GO:0008270">
    <property type="term" value="F:zinc ion binding"/>
    <property type="evidence" value="ECO:0007669"/>
    <property type="project" value="UniProtKB-KW"/>
</dbReference>
<evidence type="ECO:0000256" key="3">
    <source>
        <dbReference type="ARBA" id="ARBA00022833"/>
    </source>
</evidence>
<keyword evidence="8" id="KW-1185">Reference proteome</keyword>
<dbReference type="Proteomes" id="UP000095751">
    <property type="component" value="Unassembled WGS sequence"/>
</dbReference>
<dbReference type="KEGG" id="fcy:FRACYDRAFT_269570"/>
<evidence type="ECO:0000313" key="7">
    <source>
        <dbReference type="EMBL" id="OEU14362.1"/>
    </source>
</evidence>
<dbReference type="PANTHER" id="PTHR45969:SF81">
    <property type="entry name" value="OS08G0157400 PROTEIN"/>
    <property type="match status" value="1"/>
</dbReference>
<organism evidence="7 8">
    <name type="scientific">Fragilariopsis cylindrus CCMP1102</name>
    <dbReference type="NCBI Taxonomy" id="635003"/>
    <lineage>
        <taxon>Eukaryota</taxon>
        <taxon>Sar</taxon>
        <taxon>Stramenopiles</taxon>
        <taxon>Ochrophyta</taxon>
        <taxon>Bacillariophyta</taxon>
        <taxon>Bacillariophyceae</taxon>
        <taxon>Bacillariophycidae</taxon>
        <taxon>Bacillariales</taxon>
        <taxon>Bacillariaceae</taxon>
        <taxon>Fragilariopsis</taxon>
    </lineage>
</organism>
<dbReference type="PANTHER" id="PTHR45969">
    <property type="entry name" value="RING ZINC FINGER PROTEIN-RELATED"/>
    <property type="match status" value="1"/>
</dbReference>
<gene>
    <name evidence="7" type="ORF">FRACYDRAFT_269570</name>
</gene>
<dbReference type="OrthoDB" id="48923at2759"/>
<feature type="compositionally biased region" description="Basic and acidic residues" evidence="5">
    <location>
        <begin position="1"/>
        <end position="13"/>
    </location>
</feature>
<sequence length="229" mass="24361">MDRTNKSCSHHDGDDDDDDDQAENDDDDEEPTCTICFCPFEEGDKIGDLICRHEFHVECLKGWAQRKNACPLCNVRLGRPERPSPITNASTRTSLQSPTIQSSLSLSLASSLSTSLALSSLREQTSRTTTANNNNNNDSNNIDSTSSTPSSTTTTTGGGGGGGLMQRISGLGRRNGSNNNNNNSNNNNGNTSNTGTGTGTGEIQMSNRVGIIASFSAADDTNTAYSNRR</sequence>
<accession>A0A1E7F841</accession>